<dbReference type="AlphaFoldDB" id="A0A2U3DBU3"/>
<evidence type="ECO:0000313" key="1">
    <source>
        <dbReference type="EMBL" id="PWI58743.1"/>
    </source>
</evidence>
<name>A0A2U3DBU3_SULT2</name>
<keyword evidence="2" id="KW-1185">Reference proteome</keyword>
<dbReference type="InterPro" id="IPR015947">
    <property type="entry name" value="PUA-like_sf"/>
</dbReference>
<organism evidence="1 2">
    <name type="scientific">Sulfoacidibacillus thermotolerans</name>
    <name type="common">Acidibacillus sulfuroxidans</name>
    <dbReference type="NCBI Taxonomy" id="1765684"/>
    <lineage>
        <taxon>Bacteria</taxon>
        <taxon>Bacillati</taxon>
        <taxon>Bacillota</taxon>
        <taxon>Bacilli</taxon>
        <taxon>Bacillales</taxon>
        <taxon>Alicyclobacillaceae</taxon>
        <taxon>Sulfoacidibacillus</taxon>
    </lineage>
</organism>
<sequence>MSESFPPKTCSIDRLVTREEDVARILRGEKTAVRRNGRYADPGEQWMIREHRFLVEKVYRQKLGEMTDEDAKKEGFLDLASYQEYLQTVHPGMPFAPGMPTWVHEFRAIK</sequence>
<evidence type="ECO:0000313" key="2">
    <source>
        <dbReference type="Proteomes" id="UP000245380"/>
    </source>
</evidence>
<dbReference type="EMBL" id="MPDK01000002">
    <property type="protein sequence ID" value="PWI58743.1"/>
    <property type="molecule type" value="Genomic_DNA"/>
</dbReference>
<evidence type="ECO:0008006" key="3">
    <source>
        <dbReference type="Google" id="ProtNLM"/>
    </source>
</evidence>
<dbReference type="SUPFAM" id="SSF88697">
    <property type="entry name" value="PUA domain-like"/>
    <property type="match status" value="1"/>
</dbReference>
<accession>A0A2U3DBU3</accession>
<gene>
    <name evidence="1" type="ORF">BM613_01205</name>
</gene>
<dbReference type="Proteomes" id="UP000245380">
    <property type="component" value="Unassembled WGS sequence"/>
</dbReference>
<protein>
    <recommendedName>
        <fullName evidence="3">ASCH domain-containing protein</fullName>
    </recommendedName>
</protein>
<dbReference type="OrthoDB" id="2719516at2"/>
<reference evidence="1 2" key="1">
    <citation type="submission" date="2016-11" db="EMBL/GenBank/DDBJ databases">
        <title>Comparative genomics of Acidibacillus ferroxidans species.</title>
        <authorList>
            <person name="Oliveira G."/>
            <person name="Nunes G."/>
            <person name="Oliveira R."/>
            <person name="Araujo F."/>
            <person name="Salim A."/>
            <person name="Scholte L."/>
            <person name="Morais D."/>
            <person name="Nancucheo I."/>
            <person name="Johnson D.B."/>
            <person name="Grail B."/>
            <person name="Bittencourt J."/>
            <person name="Valadares R."/>
        </authorList>
    </citation>
    <scope>NUCLEOTIDE SEQUENCE [LARGE SCALE GENOMIC DNA]</scope>
    <source>
        <strain evidence="1 2">Y002</strain>
    </source>
</reference>
<proteinExistence type="predicted"/>
<dbReference type="RefSeq" id="WP_109429335.1">
    <property type="nucleotide sequence ID" value="NZ_MPDK01000002.1"/>
</dbReference>
<comment type="caution">
    <text evidence="1">The sequence shown here is derived from an EMBL/GenBank/DDBJ whole genome shotgun (WGS) entry which is preliminary data.</text>
</comment>